<feature type="compositionally biased region" description="Acidic residues" evidence="2">
    <location>
        <begin position="870"/>
        <end position="933"/>
    </location>
</feature>
<protein>
    <submittedName>
        <fullName evidence="3">Uncharacterized protein</fullName>
    </submittedName>
</protein>
<sequence>MANLNLHSISSSNKIRRELAHGEDYRAFKNIKDGVLQPVRSPIDVSIFVQRKRYVRKVEEDIKLSRSALGSKRGSNSTSKQGKSKSVPHIKHSFWERAKLTHKQYTDILSTPHLHGCGDIPGLKKMKPQALPTICSPRLAQMAHPSKRRILSVWQDHEQSLPVEALQRLHDMLYTTLNIDMKEARNFFKLCDKKKRKLERKLKQKKKKKRDQKETIWLKNQLEQTSSAILNHFAEQPNLDTNFKQLLLSDVLLSVLGKLTEKKQPLSRYSSNLYDKELVKLVDKIAVWTENVSNIVDIQSLEEEEEEDKAEDQKEISKISEESLSLISSISLGEEPHPDEQSKPGEAGEPGVEGEGTAAELEKVSSLQRLIQILAQASSAYLANHAGYEDLTRNELLHRLKILNRQYVDASPSDIMKSILLDWAMHSAPDQVDSEIIRKIEKMSDLLAAMIDAEEIYGMNIKPDETVGEAAKDGEPGSIPGTTKPTEQEATKKPSDLPKVTEAGEGQPEPGTLTEIKAPDGTVQMGVVDENGEVTPVQLTPSGNLIPTVYDKNAKVVNQVFDKEGNLLDSTFNKFGVPEPDKYNGPLFDDEKKPHELIYNSKGKIIPQCYDKDGNPIAADYDSDGNPIQYGEDGQPVPAEQGDSTEKDKQDQSKPSEKGPEEPAAESQPESETKTEEKVEEKAETPKDKDDQPSSTEEKAEIKKEEAPDSKEKEKPPEVVDTSKEDKKGEDNPPTAGEKEPAPESPAQEGEKPKEAKEIPPEKDVKEEDKKTEGASDTQGQSPEEDKKASEANVEKDPKEELGKDEQKEEIKEKEGDEKVTAEGDKGIEEQKVETTPDDKKQTEEQKEIEEAPGETEKTPEEEETKQKEIDEDVGDEEGEGEEEGEEEEEEEEEGEGEEEGEEEEGEGEEGEVEEPQGEEPPGEEQPEEEPVEAGALIEEEESLGKLEVGDKIPGVKEKGVTIIRGHTPRRIQEHSKDTVCCLSLKIWAVWLLEITHNAHNWTKWITNIISQIREFAAILRGEILLPNGQKKIIFKEDWNKFINDMNEDVIAWRQYSRHINDLTQKIIEKFHGKKIYCCEKCLQDHLIKNVVAAHDTMRALTEALNCTGYWQRCLDEIVQATSKLFTAVPPADEYSSESETGWSYSTSSDDDYDENISYMFKNIETMPLSFWKQPESTPCRCQGQVKQLFPRSPQADVNYTKSFSFGQIDKNIPSKY</sequence>
<feature type="region of interest" description="Disordered" evidence="2">
    <location>
        <begin position="602"/>
        <end position="933"/>
    </location>
</feature>
<feature type="compositionally biased region" description="Basic and acidic residues" evidence="2">
    <location>
        <begin position="671"/>
        <end position="742"/>
    </location>
</feature>
<feature type="region of interest" description="Disordered" evidence="2">
    <location>
        <begin position="332"/>
        <end position="356"/>
    </location>
</feature>
<name>A0AAW1UWE9_9CUCU</name>
<gene>
    <name evidence="3" type="ORF">WA026_010681</name>
</gene>
<keyword evidence="1" id="KW-0175">Coiled coil</keyword>
<feature type="region of interest" description="Disordered" evidence="2">
    <location>
        <begin position="67"/>
        <end position="88"/>
    </location>
</feature>
<dbReference type="AlphaFoldDB" id="A0AAW1UWE9"/>
<feature type="compositionally biased region" description="Low complexity" evidence="2">
    <location>
        <begin position="345"/>
        <end position="356"/>
    </location>
</feature>
<feature type="compositionally biased region" description="Basic and acidic residues" evidence="2">
    <location>
        <begin position="644"/>
        <end position="661"/>
    </location>
</feature>
<evidence type="ECO:0000256" key="2">
    <source>
        <dbReference type="SAM" id="MobiDB-lite"/>
    </source>
</evidence>
<feature type="compositionally biased region" description="Basic and acidic residues" evidence="2">
    <location>
        <begin position="486"/>
        <end position="496"/>
    </location>
</feature>
<dbReference type="EMBL" id="JARQZJ010000095">
    <property type="protein sequence ID" value="KAK9885171.1"/>
    <property type="molecule type" value="Genomic_DNA"/>
</dbReference>
<evidence type="ECO:0000313" key="3">
    <source>
        <dbReference type="EMBL" id="KAK9885171.1"/>
    </source>
</evidence>
<feature type="compositionally biased region" description="Basic and acidic residues" evidence="2">
    <location>
        <begin position="749"/>
        <end position="774"/>
    </location>
</feature>
<accession>A0AAW1UWE9</accession>
<evidence type="ECO:0000256" key="1">
    <source>
        <dbReference type="SAM" id="Coils"/>
    </source>
</evidence>
<reference evidence="3 4" key="1">
    <citation type="submission" date="2023-03" db="EMBL/GenBank/DDBJ databases">
        <title>Genome insight into feeding habits of ladybird beetles.</title>
        <authorList>
            <person name="Li H.-S."/>
            <person name="Huang Y.-H."/>
            <person name="Pang H."/>
        </authorList>
    </citation>
    <scope>NUCLEOTIDE SEQUENCE [LARGE SCALE GENOMIC DNA]</scope>
    <source>
        <strain evidence="3">SYSU_2023b</strain>
        <tissue evidence="3">Whole body</tissue>
    </source>
</reference>
<evidence type="ECO:0000313" key="4">
    <source>
        <dbReference type="Proteomes" id="UP001431783"/>
    </source>
</evidence>
<keyword evidence="4" id="KW-1185">Reference proteome</keyword>
<organism evidence="3 4">
    <name type="scientific">Henosepilachna vigintioctopunctata</name>
    <dbReference type="NCBI Taxonomy" id="420089"/>
    <lineage>
        <taxon>Eukaryota</taxon>
        <taxon>Metazoa</taxon>
        <taxon>Ecdysozoa</taxon>
        <taxon>Arthropoda</taxon>
        <taxon>Hexapoda</taxon>
        <taxon>Insecta</taxon>
        <taxon>Pterygota</taxon>
        <taxon>Neoptera</taxon>
        <taxon>Endopterygota</taxon>
        <taxon>Coleoptera</taxon>
        <taxon>Polyphaga</taxon>
        <taxon>Cucujiformia</taxon>
        <taxon>Coccinelloidea</taxon>
        <taxon>Coccinellidae</taxon>
        <taxon>Epilachninae</taxon>
        <taxon>Epilachnini</taxon>
        <taxon>Henosepilachna</taxon>
    </lineage>
</organism>
<comment type="caution">
    <text evidence="3">The sequence shown here is derived from an EMBL/GenBank/DDBJ whole genome shotgun (WGS) entry which is preliminary data.</text>
</comment>
<dbReference type="Proteomes" id="UP001431783">
    <property type="component" value="Unassembled WGS sequence"/>
</dbReference>
<feature type="compositionally biased region" description="Basic and acidic residues" evidence="2">
    <location>
        <begin position="334"/>
        <end position="343"/>
    </location>
</feature>
<feature type="coiled-coil region" evidence="1">
    <location>
        <begin position="188"/>
        <end position="215"/>
    </location>
</feature>
<feature type="region of interest" description="Disordered" evidence="2">
    <location>
        <begin position="467"/>
        <end position="520"/>
    </location>
</feature>
<feature type="compositionally biased region" description="Basic and acidic residues" evidence="2">
    <location>
        <begin position="784"/>
        <end position="869"/>
    </location>
</feature>
<proteinExistence type="predicted"/>